<gene>
    <name evidence="1" type="ORF">UFOVP255_28</name>
</gene>
<proteinExistence type="predicted"/>
<reference evidence="1" key="1">
    <citation type="submission" date="2020-04" db="EMBL/GenBank/DDBJ databases">
        <authorList>
            <person name="Chiriac C."/>
            <person name="Salcher M."/>
            <person name="Ghai R."/>
            <person name="Kavagutti S V."/>
        </authorList>
    </citation>
    <scope>NUCLEOTIDE SEQUENCE</scope>
</reference>
<evidence type="ECO:0000313" key="1">
    <source>
        <dbReference type="EMBL" id="CAB4132549.1"/>
    </source>
</evidence>
<sequence>MLEVTIKVSNSERSLTQKHLWYEDGVMVSKGNDELRAKVEKAIEIFADEVDDVVVKTRMNW</sequence>
<organism evidence="1">
    <name type="scientific">uncultured Caudovirales phage</name>
    <dbReference type="NCBI Taxonomy" id="2100421"/>
    <lineage>
        <taxon>Viruses</taxon>
        <taxon>Duplodnaviria</taxon>
        <taxon>Heunggongvirae</taxon>
        <taxon>Uroviricota</taxon>
        <taxon>Caudoviricetes</taxon>
        <taxon>Peduoviridae</taxon>
        <taxon>Maltschvirus</taxon>
        <taxon>Maltschvirus maltsch</taxon>
    </lineage>
</organism>
<name>A0A6J5LLG4_9CAUD</name>
<accession>A0A6J5LLG4</accession>
<dbReference type="EMBL" id="LR796265">
    <property type="protein sequence ID" value="CAB4132549.1"/>
    <property type="molecule type" value="Genomic_DNA"/>
</dbReference>
<protein>
    <submittedName>
        <fullName evidence="1">Uncharacterized protein</fullName>
    </submittedName>
</protein>